<evidence type="ECO:0000259" key="6">
    <source>
        <dbReference type="PROSITE" id="PS51360"/>
    </source>
</evidence>
<keyword evidence="8" id="KW-1185">Reference proteome</keyword>
<keyword evidence="4" id="KW-0539">Nucleus</keyword>
<dbReference type="GO" id="GO:0016593">
    <property type="term" value="C:Cdc73/Paf1 complex"/>
    <property type="evidence" value="ECO:0007669"/>
    <property type="project" value="TreeGrafter"/>
</dbReference>
<feature type="compositionally biased region" description="Low complexity" evidence="5">
    <location>
        <begin position="447"/>
        <end position="478"/>
    </location>
</feature>
<evidence type="ECO:0000256" key="2">
    <source>
        <dbReference type="ARBA" id="ARBA00023015"/>
    </source>
</evidence>
<feature type="compositionally biased region" description="Basic and acidic residues" evidence="5">
    <location>
        <begin position="117"/>
        <end position="131"/>
    </location>
</feature>
<name>A0A0D6EK18_SPOSA</name>
<keyword evidence="2" id="KW-0805">Transcription regulation</keyword>
<dbReference type="PANTHER" id="PTHR13115:SF8">
    <property type="entry name" value="RNA POLYMERASE-ASSOCIATED PROTEIN RTF1 HOMOLOG"/>
    <property type="match status" value="1"/>
</dbReference>
<sequence>MRKPEGRTMSRTRSKASTATRQTAGSAYALHSTCIGSPQPDAPSTVDSIQSLPELEREDIIATRKDEITERDTRRQVAKMASKQGGAGGAASSDEEDDDEEYGRTTRQRKTTGTSKSKAEGLEKLKRSRAEKGKKKDKRDDSDDDYEEGARSSRRRRSSAGYSDESEGSDEEDTDKKLKALKKKDAPQAGPSDFRPAMVTRSRLAELCPAPWFGDWVKGAWVRLGIGKDPQGIPTYRLCQVQDARSGGKPYRLEGTTTDVELKLRHGSAIDWFRMETISDSTFTDREFGRISQVYASQKIDLPTPKELAKVKDQLTKHTTYLLTEAHLAQQLAKKRHRPVGAAAKARLVVQRDHALQSGDTERYEEIVAQLAEMDAVSSTKESEQERMKRVNERNRASNREEIQRAEARNQEERRKQAALLAKGENVKVDPSARVKTMTRLTYDSRTATPTPGTPNGASTPTGGASAPPPSIAAAAARTKGSKIEANVASRVQLDVDLDF</sequence>
<dbReference type="AlphaFoldDB" id="A0A0D6EK18"/>
<dbReference type="Proteomes" id="UP000243876">
    <property type="component" value="Unassembled WGS sequence"/>
</dbReference>
<dbReference type="SMART" id="SM00719">
    <property type="entry name" value="Plus3"/>
    <property type="match status" value="1"/>
</dbReference>
<feature type="compositionally biased region" description="Basic and acidic residues" evidence="5">
    <location>
        <begin position="381"/>
        <end position="416"/>
    </location>
</feature>
<feature type="domain" description="Plus3" evidence="6">
    <location>
        <begin position="188"/>
        <end position="320"/>
    </location>
</feature>
<evidence type="ECO:0000256" key="5">
    <source>
        <dbReference type="SAM" id="MobiDB-lite"/>
    </source>
</evidence>
<dbReference type="Gene3D" id="3.90.70.200">
    <property type="entry name" value="Plus-3 domain"/>
    <property type="match status" value="1"/>
</dbReference>
<accession>A0A0D6EK18</accession>
<feature type="compositionally biased region" description="Basic and acidic residues" evidence="5">
    <location>
        <begin position="54"/>
        <end position="75"/>
    </location>
</feature>
<evidence type="ECO:0000256" key="3">
    <source>
        <dbReference type="ARBA" id="ARBA00023163"/>
    </source>
</evidence>
<dbReference type="SUPFAM" id="SSF159042">
    <property type="entry name" value="Plus3-like"/>
    <property type="match status" value="1"/>
</dbReference>
<dbReference type="OrthoDB" id="166375at2759"/>
<dbReference type="Pfam" id="PF03126">
    <property type="entry name" value="Plus-3"/>
    <property type="match status" value="1"/>
</dbReference>
<feature type="region of interest" description="Disordered" evidence="5">
    <location>
        <begin position="443"/>
        <end position="478"/>
    </location>
</feature>
<dbReference type="EMBL" id="CENE01000006">
    <property type="protein sequence ID" value="CEQ40241.1"/>
    <property type="molecule type" value="Genomic_DNA"/>
</dbReference>
<proteinExistence type="predicted"/>
<gene>
    <name evidence="7" type="primary">SPOSA6832_01866</name>
</gene>
<keyword evidence="3" id="KW-0804">Transcription</keyword>
<feature type="compositionally biased region" description="Acidic residues" evidence="5">
    <location>
        <begin position="164"/>
        <end position="173"/>
    </location>
</feature>
<dbReference type="GO" id="GO:1990269">
    <property type="term" value="F:RNA polymerase II C-terminal domain phosphoserine binding"/>
    <property type="evidence" value="ECO:0007669"/>
    <property type="project" value="TreeGrafter"/>
</dbReference>
<feature type="compositionally biased region" description="Polar residues" evidence="5">
    <location>
        <begin position="9"/>
        <end position="25"/>
    </location>
</feature>
<dbReference type="PROSITE" id="PS51360">
    <property type="entry name" value="PLUS3"/>
    <property type="match status" value="1"/>
</dbReference>
<protein>
    <submittedName>
        <fullName evidence="7">SPOSA6832_01866-mRNA-1:cds</fullName>
    </submittedName>
</protein>
<comment type="subcellular location">
    <subcellularLocation>
        <location evidence="1">Nucleus</location>
    </subcellularLocation>
</comment>
<evidence type="ECO:0000313" key="8">
    <source>
        <dbReference type="Proteomes" id="UP000243876"/>
    </source>
</evidence>
<dbReference type="GO" id="GO:0003677">
    <property type="term" value="F:DNA binding"/>
    <property type="evidence" value="ECO:0007669"/>
    <property type="project" value="InterPro"/>
</dbReference>
<dbReference type="PANTHER" id="PTHR13115">
    <property type="entry name" value="RNA POLYMERASE-ASSOCIATED PROTEIN RTF1 HOMOLOG"/>
    <property type="match status" value="1"/>
</dbReference>
<feature type="region of interest" description="Disordered" evidence="5">
    <location>
        <begin position="1"/>
        <end position="175"/>
    </location>
</feature>
<evidence type="ECO:0000256" key="4">
    <source>
        <dbReference type="ARBA" id="ARBA00023242"/>
    </source>
</evidence>
<evidence type="ECO:0000313" key="7">
    <source>
        <dbReference type="EMBL" id="CEQ40241.1"/>
    </source>
</evidence>
<evidence type="ECO:0000256" key="1">
    <source>
        <dbReference type="ARBA" id="ARBA00004123"/>
    </source>
</evidence>
<feature type="region of interest" description="Disordered" evidence="5">
    <location>
        <begin position="375"/>
        <end position="416"/>
    </location>
</feature>
<dbReference type="InterPro" id="IPR036128">
    <property type="entry name" value="Plus3-like_sf"/>
</dbReference>
<organism evidence="7 8">
    <name type="scientific">Sporidiobolus salmonicolor</name>
    <name type="common">Yeast-like fungus</name>
    <name type="synonym">Sporobolomyces salmonicolor</name>
    <dbReference type="NCBI Taxonomy" id="5005"/>
    <lineage>
        <taxon>Eukaryota</taxon>
        <taxon>Fungi</taxon>
        <taxon>Dikarya</taxon>
        <taxon>Basidiomycota</taxon>
        <taxon>Pucciniomycotina</taxon>
        <taxon>Microbotryomycetes</taxon>
        <taxon>Sporidiobolales</taxon>
        <taxon>Sporidiobolaceae</taxon>
        <taxon>Sporobolomyces</taxon>
    </lineage>
</organism>
<reference evidence="8" key="1">
    <citation type="submission" date="2015-02" db="EMBL/GenBank/DDBJ databases">
        <authorList>
            <person name="Gon?alves P."/>
        </authorList>
    </citation>
    <scope>NUCLEOTIDE SEQUENCE [LARGE SCALE GENOMIC DNA]</scope>
</reference>
<dbReference type="InterPro" id="IPR004343">
    <property type="entry name" value="Plus-3_dom"/>
</dbReference>